<feature type="region of interest" description="Disordered" evidence="1">
    <location>
        <begin position="1"/>
        <end position="99"/>
    </location>
</feature>
<gene>
    <name evidence="2" type="ORF">J0695_19970</name>
</gene>
<dbReference type="EMBL" id="JAFLRJ010000179">
    <property type="protein sequence ID" value="MBO0514060.1"/>
    <property type="molecule type" value="Genomic_DNA"/>
</dbReference>
<name>A0A939F820_9ACTN</name>
<dbReference type="AlphaFoldDB" id="A0A939F820"/>
<evidence type="ECO:0000313" key="3">
    <source>
        <dbReference type="Proteomes" id="UP000664167"/>
    </source>
</evidence>
<sequence length="178" mass="19242">MDQRIDPADSPPVHAAAIDPAFVPGPMPARPAAPDVKAAEPEDGAPEAAAIEPDEAALEDGTPDASAADDSSDDGVAESGAPGDDDDSPACEASDRRASVVADRHGVRLRQDDLEVDFDWKEIGAVEYNTSRFGRRLTVTVHMPNRHQYWVEITAVNKERLEEWTTQLDAVLDSHFEE</sequence>
<organism evidence="2 3">
    <name type="scientific">Streptomyces beijiangensis</name>
    <dbReference type="NCBI Taxonomy" id="163361"/>
    <lineage>
        <taxon>Bacteria</taxon>
        <taxon>Bacillati</taxon>
        <taxon>Actinomycetota</taxon>
        <taxon>Actinomycetes</taxon>
        <taxon>Kitasatosporales</taxon>
        <taxon>Streptomycetaceae</taxon>
        <taxon>Streptomyces</taxon>
    </lineage>
</organism>
<feature type="compositionally biased region" description="Acidic residues" evidence="1">
    <location>
        <begin position="52"/>
        <end position="62"/>
    </location>
</feature>
<proteinExistence type="predicted"/>
<evidence type="ECO:0000313" key="2">
    <source>
        <dbReference type="EMBL" id="MBO0514060.1"/>
    </source>
</evidence>
<reference evidence="2" key="1">
    <citation type="submission" date="2021-03" db="EMBL/GenBank/DDBJ databases">
        <title>Streptomyces poriferae sp. nov., a novel marine sponge-derived Actinobacteria species with anti-MRSA activity.</title>
        <authorList>
            <person name="Sandoval-Powers M."/>
            <person name="Kralova S."/>
            <person name="Nguyen G.-S."/>
            <person name="Fawwal D."/>
            <person name="Degnes K."/>
            <person name="Klinkenberg G."/>
            <person name="Sletta H."/>
            <person name="Wentzel A."/>
            <person name="Liles M.R."/>
        </authorList>
    </citation>
    <scope>NUCLEOTIDE SEQUENCE</scope>
    <source>
        <strain evidence="2">DSM 41794</strain>
    </source>
</reference>
<comment type="caution">
    <text evidence="2">The sequence shown here is derived from an EMBL/GenBank/DDBJ whole genome shotgun (WGS) entry which is preliminary data.</text>
</comment>
<dbReference type="RefSeq" id="WP_206963467.1">
    <property type="nucleotide sequence ID" value="NZ_BAAAJJ010000004.1"/>
</dbReference>
<evidence type="ECO:0000256" key="1">
    <source>
        <dbReference type="SAM" id="MobiDB-lite"/>
    </source>
</evidence>
<dbReference type="Proteomes" id="UP000664167">
    <property type="component" value="Unassembled WGS sequence"/>
</dbReference>
<keyword evidence="3" id="KW-1185">Reference proteome</keyword>
<accession>A0A939F820</accession>
<protein>
    <submittedName>
        <fullName evidence="2">Uncharacterized protein</fullName>
    </submittedName>
</protein>